<dbReference type="AlphaFoldDB" id="A0A0D2J164"/>
<evidence type="ECO:0000313" key="3">
    <source>
        <dbReference type="Proteomes" id="UP000053617"/>
    </source>
</evidence>
<name>A0A0D2J164_9EURO</name>
<feature type="compositionally biased region" description="Low complexity" evidence="1">
    <location>
        <begin position="437"/>
        <end position="470"/>
    </location>
</feature>
<feature type="compositionally biased region" description="Low complexity" evidence="1">
    <location>
        <begin position="556"/>
        <end position="571"/>
    </location>
</feature>
<gene>
    <name evidence="2" type="ORF">Z518_08552</name>
</gene>
<sequence>MESRLRKLLSPRRLRAQQNNVGPELDWHNGAYTTALPLGKSSSTKRKDDPNPDLLSFPYDSTLPGKCPHMGDRPQRGNGPVTLQTSRRLSSGELLVTQQDYDRTLEDIRHGEFIVGGKERRALQAPSRSKSPTNPPDLKFLSSAPNSPGIPSTLASPLGSPRSVMSDTPVPGLFAFPASISDSVMPLPRVSSSAASGHADDGPNSHINELGISSPPPFSMRQVASTTSLLEPHEERNPTIQALWKAEYSRLVSIYGQAGVDRNILEINRDQLNTSTSGVAHLAEKRDTARSSSALPWQQTLHPPAEPFRRGWGLKNNMSTSNLELGYRDDHSEESSNRRLSLLSSSGASSSFTTRTSVAEESVTSRDDLRKIVDDMRMTYLHAIEAHTPPLQPISDAPSKKSTSKTQTRSLVTSASVESSLRSASRQSGSNTKSWASSTTHVTTPRTSTSSPSFKSLSKRTSSSTSRRTSGQPVAGIATLPAIRASPTRSNRRGPKKDDDDVGLKRADSTTLGSMARKLTILDNRNLNSPSQPPTSSPADERSSPKSNPESESGQRSLSSTSNPSPSRLPSVQQTPENHKPVSDDESPIEGPSWHSEADRLFSDAELDLALDINDFETLCDDLFNAPAVGKGEFGAFQT</sequence>
<evidence type="ECO:0000256" key="1">
    <source>
        <dbReference type="SAM" id="MobiDB-lite"/>
    </source>
</evidence>
<keyword evidence="3" id="KW-1185">Reference proteome</keyword>
<organism evidence="2 3">
    <name type="scientific">Rhinocladiella mackenziei CBS 650.93</name>
    <dbReference type="NCBI Taxonomy" id="1442369"/>
    <lineage>
        <taxon>Eukaryota</taxon>
        <taxon>Fungi</taxon>
        <taxon>Dikarya</taxon>
        <taxon>Ascomycota</taxon>
        <taxon>Pezizomycotina</taxon>
        <taxon>Eurotiomycetes</taxon>
        <taxon>Chaetothyriomycetidae</taxon>
        <taxon>Chaetothyriales</taxon>
        <taxon>Herpotrichiellaceae</taxon>
        <taxon>Rhinocladiella</taxon>
    </lineage>
</organism>
<feature type="region of interest" description="Disordered" evidence="1">
    <location>
        <begin position="189"/>
        <end position="236"/>
    </location>
</feature>
<dbReference type="GeneID" id="25296623"/>
<feature type="compositionally biased region" description="Polar residues" evidence="1">
    <location>
        <begin position="290"/>
        <end position="301"/>
    </location>
</feature>
<evidence type="ECO:0000313" key="2">
    <source>
        <dbReference type="EMBL" id="KIX02610.1"/>
    </source>
</evidence>
<feature type="compositionally biased region" description="Low complexity" evidence="1">
    <location>
        <begin position="400"/>
        <end position="430"/>
    </location>
</feature>
<feature type="region of interest" description="Disordered" evidence="1">
    <location>
        <begin position="283"/>
        <end position="365"/>
    </location>
</feature>
<feature type="compositionally biased region" description="Basic and acidic residues" evidence="1">
    <location>
        <begin position="326"/>
        <end position="337"/>
    </location>
</feature>
<accession>A0A0D2J164</accession>
<feature type="region of interest" description="Disordered" evidence="1">
    <location>
        <begin position="387"/>
        <end position="597"/>
    </location>
</feature>
<dbReference type="OrthoDB" id="4158144at2759"/>
<dbReference type="RefSeq" id="XP_013269746.1">
    <property type="nucleotide sequence ID" value="XM_013414292.1"/>
</dbReference>
<feature type="compositionally biased region" description="Polar residues" evidence="1">
    <location>
        <begin position="545"/>
        <end position="555"/>
    </location>
</feature>
<protein>
    <submittedName>
        <fullName evidence="2">Uncharacterized protein</fullName>
    </submittedName>
</protein>
<feature type="compositionally biased region" description="Low complexity" evidence="1">
    <location>
        <begin position="338"/>
        <end position="357"/>
    </location>
</feature>
<feature type="compositionally biased region" description="Basic residues" evidence="1">
    <location>
        <begin position="1"/>
        <end position="15"/>
    </location>
</feature>
<dbReference type="EMBL" id="KN847480">
    <property type="protein sequence ID" value="KIX02610.1"/>
    <property type="molecule type" value="Genomic_DNA"/>
</dbReference>
<proteinExistence type="predicted"/>
<feature type="compositionally biased region" description="Polar residues" evidence="1">
    <location>
        <begin position="143"/>
        <end position="155"/>
    </location>
</feature>
<dbReference type="Proteomes" id="UP000053617">
    <property type="component" value="Unassembled WGS sequence"/>
</dbReference>
<feature type="compositionally biased region" description="Basic and acidic residues" evidence="1">
    <location>
        <begin position="496"/>
        <end position="508"/>
    </location>
</feature>
<reference evidence="2 3" key="1">
    <citation type="submission" date="2015-01" db="EMBL/GenBank/DDBJ databases">
        <title>The Genome Sequence of Rhinocladiella mackenzie CBS 650.93.</title>
        <authorList>
            <consortium name="The Broad Institute Genomics Platform"/>
            <person name="Cuomo C."/>
            <person name="de Hoog S."/>
            <person name="Gorbushina A."/>
            <person name="Stielow B."/>
            <person name="Teixiera M."/>
            <person name="Abouelleil A."/>
            <person name="Chapman S.B."/>
            <person name="Priest M."/>
            <person name="Young S.K."/>
            <person name="Wortman J."/>
            <person name="Nusbaum C."/>
            <person name="Birren B."/>
        </authorList>
    </citation>
    <scope>NUCLEOTIDE SEQUENCE [LARGE SCALE GENOMIC DNA]</scope>
    <source>
        <strain evidence="2 3">CBS 650.93</strain>
    </source>
</reference>
<feature type="region of interest" description="Disordered" evidence="1">
    <location>
        <begin position="1"/>
        <end position="91"/>
    </location>
</feature>
<dbReference type="VEuPathDB" id="FungiDB:Z518_08552"/>
<feature type="region of interest" description="Disordered" evidence="1">
    <location>
        <begin position="117"/>
        <end position="164"/>
    </location>
</feature>
<dbReference type="HOGENOM" id="CLU_028828_0_0_1"/>